<sequence length="347" mass="40254">MHLTEKDQSEIFRDYASITPNRGIEIAEKDLWVCWVLKMLFEMPNHLDMAFKGGTSLSKVFNVIDRFSEDIDITLDYRQFKAIDELHLEENQTAPKHIGSAVSRRINKKLELEVRSYAEDVVAPYLREMVAKLPRSELFKIELNEKGDAIEFTFPSIQKSDQRQGYMLQYILIEFGGRNIIEPNDIYHVTPYMADSYTDFEFPSSMVTVLSAHRTFWEKATLIHVECHRGVRQDAARLSRHWFDLMSLSNHTIGQNAIQDVNLLKDVVALKNIFFNAGYANYPKCLSGDFVLLPDDLGIRQLRVDYEKMIESNYLNDSTISFDQIIQSTQRTQDLINQVIKDHNLKA</sequence>
<evidence type="ECO:0000313" key="1">
    <source>
        <dbReference type="EMBL" id="ENV15148.1"/>
    </source>
</evidence>
<keyword evidence="2" id="KW-1185">Reference proteome</keyword>
<evidence type="ECO:0000313" key="2">
    <source>
        <dbReference type="Proteomes" id="UP000013148"/>
    </source>
</evidence>
<dbReference type="Proteomes" id="UP000013148">
    <property type="component" value="Unassembled WGS sequence"/>
</dbReference>
<reference evidence="1 2" key="1">
    <citation type="submission" date="2013-02" db="EMBL/GenBank/DDBJ databases">
        <title>The Genome Sequence of Acinetobacter guillouiae NIPH 991.</title>
        <authorList>
            <consortium name="The Broad Institute Genome Sequencing Platform"/>
            <consortium name="The Broad Institute Genome Sequencing Center for Infectious Disease"/>
            <person name="Cerqueira G."/>
            <person name="Feldgarden M."/>
            <person name="Courvalin P."/>
            <person name="Perichon B."/>
            <person name="Grillot-Courvalin C."/>
            <person name="Clermont D."/>
            <person name="Rocha E."/>
            <person name="Yoon E.-J."/>
            <person name="Nemec A."/>
            <person name="Walker B."/>
            <person name="Young S.K."/>
            <person name="Zeng Q."/>
            <person name="Gargeya S."/>
            <person name="Fitzgerald M."/>
            <person name="Haas B."/>
            <person name="Abouelleil A."/>
            <person name="Alvarado L."/>
            <person name="Arachchi H.M."/>
            <person name="Berlin A.M."/>
            <person name="Chapman S.B."/>
            <person name="Dewar J."/>
            <person name="Goldberg J."/>
            <person name="Griggs A."/>
            <person name="Gujja S."/>
            <person name="Hansen M."/>
            <person name="Howarth C."/>
            <person name="Imamovic A."/>
            <person name="Larimer J."/>
            <person name="McCowan C."/>
            <person name="Murphy C."/>
            <person name="Neiman D."/>
            <person name="Pearson M."/>
            <person name="Priest M."/>
            <person name="Roberts A."/>
            <person name="Saif S."/>
            <person name="Shea T."/>
            <person name="Sisk P."/>
            <person name="Sykes S."/>
            <person name="Wortman J."/>
            <person name="Nusbaum C."/>
            <person name="Birren B."/>
        </authorList>
    </citation>
    <scope>NUCLEOTIDE SEQUENCE [LARGE SCALE GENOMIC DNA]</scope>
    <source>
        <strain evidence="1 2">NIPH 991</strain>
    </source>
</reference>
<dbReference type="Pfam" id="PF08843">
    <property type="entry name" value="AbiEii"/>
    <property type="match status" value="1"/>
</dbReference>
<organism evidence="1 2">
    <name type="scientific">Acinetobacter guillouiae NIPH 991</name>
    <dbReference type="NCBI Taxonomy" id="1217656"/>
    <lineage>
        <taxon>Bacteria</taxon>
        <taxon>Pseudomonadati</taxon>
        <taxon>Pseudomonadota</taxon>
        <taxon>Gammaproteobacteria</taxon>
        <taxon>Moraxellales</taxon>
        <taxon>Moraxellaceae</taxon>
        <taxon>Acinetobacter</taxon>
    </lineage>
</organism>
<dbReference type="EMBL" id="APPJ01000014">
    <property type="protein sequence ID" value="ENV15148.1"/>
    <property type="molecule type" value="Genomic_DNA"/>
</dbReference>
<dbReference type="HOGENOM" id="CLU_066201_0_0_6"/>
<name>N8Y6C2_ACIGI</name>
<dbReference type="Gene3D" id="3.10.450.620">
    <property type="entry name" value="JHP933, nucleotidyltransferase-like core domain"/>
    <property type="match status" value="1"/>
</dbReference>
<dbReference type="PATRIC" id="fig|1217656.3.peg.3811"/>
<dbReference type="InterPro" id="IPR014942">
    <property type="entry name" value="AbiEii"/>
</dbReference>
<accession>N8Y6C2</accession>
<comment type="caution">
    <text evidence="1">The sequence shown here is derived from an EMBL/GenBank/DDBJ whole genome shotgun (WGS) entry which is preliminary data.</text>
</comment>
<evidence type="ECO:0008006" key="3">
    <source>
        <dbReference type="Google" id="ProtNLM"/>
    </source>
</evidence>
<proteinExistence type="predicted"/>
<dbReference type="AlphaFoldDB" id="N8Y6C2"/>
<protein>
    <recommendedName>
        <fullName evidence="3">Nucleotidyl transferase AbiEii/AbiGii toxin family protein</fullName>
    </recommendedName>
</protein>
<dbReference type="eggNOG" id="COG2253">
    <property type="taxonomic scope" value="Bacteria"/>
</dbReference>
<gene>
    <name evidence="1" type="ORF">F964_03870</name>
</gene>